<keyword evidence="1" id="KW-0812">Transmembrane</keyword>
<sequence length="60" mass="6542">MNGTGTTARWTLFGLLLAVNVVSNLTLKGTWLEIPVSVLTGLGVVAVVLDHLLRGRRRER</sequence>
<evidence type="ECO:0000313" key="3">
    <source>
        <dbReference type="Proteomes" id="UP000666915"/>
    </source>
</evidence>
<keyword evidence="1" id="KW-1133">Transmembrane helix</keyword>
<keyword evidence="1" id="KW-0472">Membrane</keyword>
<protein>
    <submittedName>
        <fullName evidence="2">Uncharacterized protein</fullName>
    </submittedName>
</protein>
<reference evidence="2 3" key="1">
    <citation type="submission" date="2021-03" db="EMBL/GenBank/DDBJ databases">
        <authorList>
            <person name="Kanchanasin P."/>
            <person name="Saeng-In P."/>
            <person name="Phongsopitanun W."/>
            <person name="Yuki M."/>
            <person name="Kudo T."/>
            <person name="Ohkuma M."/>
            <person name="Tanasupawat S."/>
        </authorList>
    </citation>
    <scope>NUCLEOTIDE SEQUENCE [LARGE SCALE GENOMIC DNA]</scope>
    <source>
        <strain evidence="2 3">L46</strain>
    </source>
</reference>
<accession>A0ABS3R8M5</accession>
<evidence type="ECO:0000256" key="1">
    <source>
        <dbReference type="SAM" id="Phobius"/>
    </source>
</evidence>
<dbReference type="RefSeq" id="WP_208270890.1">
    <property type="nucleotide sequence ID" value="NZ_BAAAGM010000056.1"/>
</dbReference>
<keyword evidence="3" id="KW-1185">Reference proteome</keyword>
<feature type="transmembrane region" description="Helical" evidence="1">
    <location>
        <begin position="34"/>
        <end position="53"/>
    </location>
</feature>
<dbReference type="EMBL" id="JAGEOK010000026">
    <property type="protein sequence ID" value="MBO2442574.1"/>
    <property type="molecule type" value="Genomic_DNA"/>
</dbReference>
<dbReference type="Proteomes" id="UP000666915">
    <property type="component" value="Unassembled WGS sequence"/>
</dbReference>
<name>A0ABS3R8M5_9ACTN</name>
<evidence type="ECO:0000313" key="2">
    <source>
        <dbReference type="EMBL" id="MBO2442574.1"/>
    </source>
</evidence>
<proteinExistence type="predicted"/>
<gene>
    <name evidence="2" type="ORF">J4557_34105</name>
</gene>
<organism evidence="2 3">
    <name type="scientific">Actinomadura nitritigenes</name>
    <dbReference type="NCBI Taxonomy" id="134602"/>
    <lineage>
        <taxon>Bacteria</taxon>
        <taxon>Bacillati</taxon>
        <taxon>Actinomycetota</taxon>
        <taxon>Actinomycetes</taxon>
        <taxon>Streptosporangiales</taxon>
        <taxon>Thermomonosporaceae</taxon>
        <taxon>Actinomadura</taxon>
    </lineage>
</organism>
<comment type="caution">
    <text evidence="2">The sequence shown here is derived from an EMBL/GenBank/DDBJ whole genome shotgun (WGS) entry which is preliminary data.</text>
</comment>